<dbReference type="EC" id="3.6.3.-" evidence="10"/>
<evidence type="ECO:0000256" key="5">
    <source>
        <dbReference type="ARBA" id="ARBA00023136"/>
    </source>
</evidence>
<gene>
    <name evidence="10" type="primary">macB_6</name>
    <name evidence="10" type="ORF">NCTC7812_01591</name>
</gene>
<feature type="domain" description="MacB-like periplasmic core" evidence="9">
    <location>
        <begin position="19"/>
        <end position="229"/>
    </location>
</feature>
<dbReference type="Proteomes" id="UP000396835">
    <property type="component" value="Unassembled WGS sequence"/>
</dbReference>
<dbReference type="AlphaFoldDB" id="A0A449I3M3"/>
<evidence type="ECO:0000256" key="3">
    <source>
        <dbReference type="ARBA" id="ARBA00022692"/>
    </source>
</evidence>
<dbReference type="GO" id="GO:0022857">
    <property type="term" value="F:transmembrane transporter activity"/>
    <property type="evidence" value="ECO:0007669"/>
    <property type="project" value="TreeGrafter"/>
</dbReference>
<dbReference type="InterPro" id="IPR025857">
    <property type="entry name" value="MacB_PCD"/>
</dbReference>
<comment type="similarity">
    <text evidence="6">Belongs to the ABC-4 integral membrane protein family.</text>
</comment>
<feature type="domain" description="ABC3 transporter permease C-terminal" evidence="8">
    <location>
        <begin position="283"/>
        <end position="409"/>
    </location>
</feature>
<dbReference type="Pfam" id="PF12704">
    <property type="entry name" value="MacB_PCD"/>
    <property type="match status" value="1"/>
</dbReference>
<dbReference type="GO" id="GO:0016787">
    <property type="term" value="F:hydrolase activity"/>
    <property type="evidence" value="ECO:0007669"/>
    <property type="project" value="UniProtKB-KW"/>
</dbReference>
<reference evidence="10 11" key="1">
    <citation type="submission" date="2019-02" db="EMBL/GenBank/DDBJ databases">
        <authorList>
            <consortium name="Pathogen Informatics"/>
        </authorList>
    </citation>
    <scope>NUCLEOTIDE SEQUENCE [LARGE SCALE GENOMIC DNA]</scope>
    <source>
        <strain evidence="10 11">3012STDY7078512</strain>
    </source>
</reference>
<evidence type="ECO:0000256" key="2">
    <source>
        <dbReference type="ARBA" id="ARBA00022475"/>
    </source>
</evidence>
<keyword evidence="3 7" id="KW-0812">Transmembrane</keyword>
<dbReference type="PANTHER" id="PTHR30572">
    <property type="entry name" value="MEMBRANE COMPONENT OF TRANSPORTER-RELATED"/>
    <property type="match status" value="1"/>
</dbReference>
<dbReference type="InterPro" id="IPR050250">
    <property type="entry name" value="Macrolide_Exporter_MacB"/>
</dbReference>
<dbReference type="InterPro" id="IPR003838">
    <property type="entry name" value="ABC3_permease_C"/>
</dbReference>
<comment type="subcellular location">
    <subcellularLocation>
        <location evidence="1">Cell membrane</location>
        <topology evidence="1">Multi-pass membrane protein</topology>
    </subcellularLocation>
</comment>
<evidence type="ECO:0000256" key="7">
    <source>
        <dbReference type="SAM" id="Phobius"/>
    </source>
</evidence>
<feature type="transmembrane region" description="Helical" evidence="7">
    <location>
        <begin position="280"/>
        <end position="304"/>
    </location>
</feature>
<sequence>MIDLWQEIYGTIKRNKLRTALTGFAVAWGIFILILLLGAGNGVMNAQNEQMASLAMNSIKVGAGWTSKPYDGLSQGRRIQLNNGDLTITRNMRKHVENAGAVIYQSGMNISYGNEYINERLMGVHPNYLEIERPTVVEGRFINQLDIREKRKVAILNERSVKTLFKHGAKPLGKMLNMGGVMFQVVGVYKDKGNSGGQDVFVPFSTLQTVYNKGDKLNNILMSIKDLNTEEENKVFEADYRAAIGAHQRFDKTDDGAIWIWNRFTQMTQMNKGADYMRTAIWIIGLFTLLSGIVGVSNIMLITVKERTREFGIRKALGARPWSILKLVIVESVVITAFFGYIGMVAGVGVTEYMNMTAGKTIIDIGVQQQTVFLNPAVDLEIAIRATMTLIVAGTLAGLFPALKAVKTRPIEALRAD</sequence>
<evidence type="ECO:0000256" key="1">
    <source>
        <dbReference type="ARBA" id="ARBA00004651"/>
    </source>
</evidence>
<accession>A0A449I3M3</accession>
<keyword evidence="5 7" id="KW-0472">Membrane</keyword>
<evidence type="ECO:0000256" key="4">
    <source>
        <dbReference type="ARBA" id="ARBA00022989"/>
    </source>
</evidence>
<keyword evidence="2" id="KW-1003">Cell membrane</keyword>
<keyword evidence="10" id="KW-0378">Hydrolase</keyword>
<evidence type="ECO:0000256" key="6">
    <source>
        <dbReference type="ARBA" id="ARBA00038076"/>
    </source>
</evidence>
<keyword evidence="4 7" id="KW-1133">Transmembrane helix</keyword>
<feature type="transmembrane region" description="Helical" evidence="7">
    <location>
        <begin position="324"/>
        <end position="346"/>
    </location>
</feature>
<evidence type="ECO:0000313" key="10">
    <source>
        <dbReference type="EMBL" id="VFB14051.1"/>
    </source>
</evidence>
<feature type="transmembrane region" description="Helical" evidence="7">
    <location>
        <begin position="382"/>
        <end position="403"/>
    </location>
</feature>
<evidence type="ECO:0000259" key="9">
    <source>
        <dbReference type="Pfam" id="PF12704"/>
    </source>
</evidence>
<feature type="transmembrane region" description="Helical" evidence="7">
    <location>
        <begin position="21"/>
        <end position="44"/>
    </location>
</feature>
<dbReference type="GO" id="GO:0005886">
    <property type="term" value="C:plasma membrane"/>
    <property type="evidence" value="ECO:0007669"/>
    <property type="project" value="UniProtKB-SubCell"/>
</dbReference>
<protein>
    <submittedName>
        <fullName evidence="10">ABC transporter permease</fullName>
        <ecNumber evidence="10">3.6.3.-</ecNumber>
    </submittedName>
</protein>
<name>A0A449I3M3_9BACE</name>
<dbReference type="EMBL" id="CAACYH010000004">
    <property type="protein sequence ID" value="VFB14051.1"/>
    <property type="molecule type" value="Genomic_DNA"/>
</dbReference>
<evidence type="ECO:0000313" key="11">
    <source>
        <dbReference type="Proteomes" id="UP000396835"/>
    </source>
</evidence>
<dbReference type="Pfam" id="PF02687">
    <property type="entry name" value="FtsX"/>
    <property type="match status" value="1"/>
</dbReference>
<dbReference type="RefSeq" id="WP_131752186.1">
    <property type="nucleotide sequence ID" value="NZ_CAACYH010000004.1"/>
</dbReference>
<dbReference type="PANTHER" id="PTHR30572:SF4">
    <property type="entry name" value="ABC TRANSPORTER PERMEASE YTRF"/>
    <property type="match status" value="1"/>
</dbReference>
<evidence type="ECO:0000259" key="8">
    <source>
        <dbReference type="Pfam" id="PF02687"/>
    </source>
</evidence>
<organism evidence="10 11">
    <name type="scientific">Prevotella heparinolytica</name>
    <dbReference type="NCBI Taxonomy" id="28113"/>
    <lineage>
        <taxon>Bacteria</taxon>
        <taxon>Pseudomonadati</taxon>
        <taxon>Bacteroidota</taxon>
        <taxon>Bacteroidia</taxon>
        <taxon>Bacteroidales</taxon>
        <taxon>Bacteroidaceae</taxon>
        <taxon>Bacteroides</taxon>
    </lineage>
</organism>
<dbReference type="OrthoDB" id="9770036at2"/>
<proteinExistence type="inferred from homology"/>